<reference evidence="1" key="1">
    <citation type="submission" date="2023-04" db="EMBL/GenBank/DDBJ databases">
        <authorList>
            <consortium name="ELIXIR-Norway"/>
        </authorList>
    </citation>
    <scope>NUCLEOTIDE SEQUENCE [LARGE SCALE GENOMIC DNA]</scope>
</reference>
<organism evidence="1 2">
    <name type="scientific">Rangifer tarandus platyrhynchus</name>
    <name type="common">Svalbard reindeer</name>
    <dbReference type="NCBI Taxonomy" id="3082113"/>
    <lineage>
        <taxon>Eukaryota</taxon>
        <taxon>Metazoa</taxon>
        <taxon>Chordata</taxon>
        <taxon>Craniata</taxon>
        <taxon>Vertebrata</taxon>
        <taxon>Euteleostomi</taxon>
        <taxon>Mammalia</taxon>
        <taxon>Eutheria</taxon>
        <taxon>Laurasiatheria</taxon>
        <taxon>Artiodactyla</taxon>
        <taxon>Ruminantia</taxon>
        <taxon>Pecora</taxon>
        <taxon>Cervidae</taxon>
        <taxon>Odocoileinae</taxon>
        <taxon>Rangifer</taxon>
    </lineage>
</organism>
<name>A0ABN8ZED0_RANTA</name>
<proteinExistence type="predicted"/>
<evidence type="ECO:0000313" key="1">
    <source>
        <dbReference type="EMBL" id="CAI9171336.1"/>
    </source>
</evidence>
<protein>
    <submittedName>
        <fullName evidence="1">Uncharacterized protein</fullName>
    </submittedName>
</protein>
<gene>
    <name evidence="1" type="ORF">MRATA1EN1_LOCUS20298</name>
</gene>
<keyword evidence="2" id="KW-1185">Reference proteome</keyword>
<sequence>MARLAYLSHPRRTVQLGGGCVMHEAQRAFSGLRIQILESVVLCYPPSHSSSREETPELWTCLNRNKEKQGNKWGGIKEQDLITENIIKKCGDISFSQNKVS</sequence>
<accession>A0ABN8ZED0</accession>
<dbReference type="EMBL" id="OX459966">
    <property type="protein sequence ID" value="CAI9171336.1"/>
    <property type="molecule type" value="Genomic_DNA"/>
</dbReference>
<evidence type="ECO:0000313" key="2">
    <source>
        <dbReference type="Proteomes" id="UP001176941"/>
    </source>
</evidence>
<dbReference type="Proteomes" id="UP001176941">
    <property type="component" value="Chromosome 30"/>
</dbReference>